<feature type="transmembrane region" description="Helical" evidence="2">
    <location>
        <begin position="113"/>
        <end position="130"/>
    </location>
</feature>
<keyword evidence="4" id="KW-1185">Reference proteome</keyword>
<evidence type="ECO:0000313" key="4">
    <source>
        <dbReference type="Proteomes" id="UP000321558"/>
    </source>
</evidence>
<dbReference type="OrthoDB" id="2704159at2"/>
<keyword evidence="2" id="KW-1133">Transmembrane helix</keyword>
<feature type="region of interest" description="Disordered" evidence="1">
    <location>
        <begin position="1"/>
        <end position="78"/>
    </location>
</feature>
<dbReference type="RefSeq" id="WP_147211463.1">
    <property type="nucleotide sequence ID" value="NZ_BJYM01000014.1"/>
</dbReference>
<evidence type="ECO:0000256" key="2">
    <source>
        <dbReference type="SAM" id="Phobius"/>
    </source>
</evidence>
<evidence type="ECO:0000313" key="3">
    <source>
        <dbReference type="EMBL" id="GEN88514.1"/>
    </source>
</evidence>
<feature type="transmembrane region" description="Helical" evidence="2">
    <location>
        <begin position="218"/>
        <end position="238"/>
    </location>
</feature>
<feature type="transmembrane region" description="Helical" evidence="2">
    <location>
        <begin position="193"/>
        <end position="212"/>
    </location>
</feature>
<feature type="compositionally biased region" description="Basic and acidic residues" evidence="1">
    <location>
        <begin position="1"/>
        <end position="14"/>
    </location>
</feature>
<gene>
    <name evidence="3" type="ORF">OSO01_32530</name>
</gene>
<accession>A0A511ZM35</accession>
<feature type="compositionally biased region" description="Polar residues" evidence="1">
    <location>
        <begin position="52"/>
        <end position="67"/>
    </location>
</feature>
<dbReference type="AlphaFoldDB" id="A0A511ZM35"/>
<protein>
    <recommendedName>
        <fullName evidence="5">Yip1 domain-containing protein</fullName>
    </recommendedName>
</protein>
<feature type="transmembrane region" description="Helical" evidence="2">
    <location>
        <begin position="245"/>
        <end position="264"/>
    </location>
</feature>
<sequence>MEKDDKKQDKKAEEENAQSTPNEEKVNEEIDQAEVFNEGAPDQAETNDIHADQSQQGEAQSSATVTEQPKKEKTSQFDFQESFSETKGIALGAILRPGALIHSSRAIKVETSVIIFALLAVLISVCHYLFYKYGFDGALSYFSDINFTFFLKTFVSWLITFAIGYFSLYILLKHFGNRSMEHKDLLTKYAIVNIPYVLVFCLVTLFFGLVLIDLFIVTYVFSLLLFGFIHVYLFLALMEKSRYDIFWTLAVYQLVLIAASYYLVGMDF</sequence>
<comment type="caution">
    <text evidence="3">The sequence shown here is derived from an EMBL/GenBank/DDBJ whole genome shotgun (WGS) entry which is preliminary data.</text>
</comment>
<reference evidence="3 4" key="1">
    <citation type="submission" date="2019-07" db="EMBL/GenBank/DDBJ databases">
        <title>Whole genome shotgun sequence of Oceanobacillus sojae NBRC 105379.</title>
        <authorList>
            <person name="Hosoyama A."/>
            <person name="Uohara A."/>
            <person name="Ohji S."/>
            <person name="Ichikawa N."/>
        </authorList>
    </citation>
    <scope>NUCLEOTIDE SEQUENCE [LARGE SCALE GENOMIC DNA]</scope>
    <source>
        <strain evidence="3 4">NBRC 105379</strain>
    </source>
</reference>
<keyword evidence="2" id="KW-0472">Membrane</keyword>
<dbReference type="Proteomes" id="UP000321558">
    <property type="component" value="Unassembled WGS sequence"/>
</dbReference>
<name>A0A511ZM35_9BACI</name>
<keyword evidence="2" id="KW-0812">Transmembrane</keyword>
<evidence type="ECO:0008006" key="5">
    <source>
        <dbReference type="Google" id="ProtNLM"/>
    </source>
</evidence>
<feature type="transmembrane region" description="Helical" evidence="2">
    <location>
        <begin position="150"/>
        <end position="172"/>
    </location>
</feature>
<evidence type="ECO:0000256" key="1">
    <source>
        <dbReference type="SAM" id="MobiDB-lite"/>
    </source>
</evidence>
<proteinExistence type="predicted"/>
<dbReference type="EMBL" id="BJYM01000014">
    <property type="protein sequence ID" value="GEN88514.1"/>
    <property type="molecule type" value="Genomic_DNA"/>
</dbReference>
<organism evidence="3 4">
    <name type="scientific">Oceanobacillus sojae</name>
    <dbReference type="NCBI Taxonomy" id="582851"/>
    <lineage>
        <taxon>Bacteria</taxon>
        <taxon>Bacillati</taxon>
        <taxon>Bacillota</taxon>
        <taxon>Bacilli</taxon>
        <taxon>Bacillales</taxon>
        <taxon>Bacillaceae</taxon>
        <taxon>Oceanobacillus</taxon>
    </lineage>
</organism>